<evidence type="ECO:0000256" key="2">
    <source>
        <dbReference type="SAM" id="SignalP"/>
    </source>
</evidence>
<keyword evidence="5" id="KW-1185">Reference proteome</keyword>
<reference evidence="4 5" key="2">
    <citation type="journal article" date="2016" name="Sci. Rep.">
        <title>The genome of Rhizobiales bacteria in predatory ants reveals urease gene functions but no genes for nitrogen fixation.</title>
        <authorList>
            <person name="Neuvonen M.M."/>
            <person name="Tamarit D."/>
            <person name="Naslund K."/>
            <person name="Liebig J."/>
            <person name="Feldhaar H."/>
            <person name="Moran N.A."/>
            <person name="Guy L."/>
            <person name="Andersson S.G."/>
        </authorList>
    </citation>
    <scope>NUCLEOTIDE SEQUENCE [LARGE SCALE GENOMIC DNA]</scope>
    <source>
        <strain evidence="4 5">Hsal</strain>
    </source>
</reference>
<evidence type="ECO:0000259" key="3">
    <source>
        <dbReference type="Pfam" id="PF09832"/>
    </source>
</evidence>
<name>A0A1U9JVA5_9HYPH</name>
<reference evidence="4 5" key="1">
    <citation type="journal article" date="2010" name="Science">
        <title>Genomic comparison of the ants Camponotus floridanus and Harpegnathos saltator.</title>
        <authorList>
            <person name="Bonasio R."/>
            <person name="Zhang G."/>
            <person name="Ye C."/>
            <person name="Mutti N.S."/>
            <person name="Fang X."/>
            <person name="Qin N."/>
            <person name="Donahue G."/>
            <person name="Yang P."/>
            <person name="Li Q."/>
            <person name="Li C."/>
            <person name="Zhang P."/>
            <person name="Huang Z."/>
            <person name="Berger S.L."/>
            <person name="Reinberg D."/>
            <person name="Wang J."/>
            <person name="Liebig J."/>
        </authorList>
    </citation>
    <scope>NUCLEOTIDE SEQUENCE [LARGE SCALE GENOMIC DNA]</scope>
    <source>
        <strain evidence="4 5">Hsal</strain>
    </source>
</reference>
<protein>
    <recommendedName>
        <fullName evidence="3">DUF2059 domain-containing protein</fullName>
    </recommendedName>
</protein>
<keyword evidence="2" id="KW-0732">Signal</keyword>
<feature type="domain" description="DUF2059" evidence="3">
    <location>
        <begin position="103"/>
        <end position="161"/>
    </location>
</feature>
<evidence type="ECO:0000256" key="1">
    <source>
        <dbReference type="SAM" id="MobiDB-lite"/>
    </source>
</evidence>
<dbReference type="AlphaFoldDB" id="A0A1U9JVA5"/>
<dbReference type="EMBL" id="CP017315">
    <property type="protein sequence ID" value="AQS41789.1"/>
    <property type="molecule type" value="Genomic_DNA"/>
</dbReference>
<dbReference type="InterPro" id="IPR018637">
    <property type="entry name" value="DUF2059"/>
</dbReference>
<gene>
    <name evidence="4" type="ORF">BHV28_11010</name>
</gene>
<proteinExistence type="predicted"/>
<feature type="signal peptide" evidence="2">
    <location>
        <begin position="1"/>
        <end position="29"/>
    </location>
</feature>
<dbReference type="Pfam" id="PF09832">
    <property type="entry name" value="DUF2059"/>
    <property type="match status" value="1"/>
</dbReference>
<sequence length="193" mass="20734">MTATIFLRRLIAPVAALAVLGGSMQLAGAQGAGADAQKISASQLQAARKAVAAIHATDQFDEFLPGIMVDLKNKWMGLYPNYEKEISAVVDEQALALTPRRTDLEKEAARAYAKQFSEKELNQIAAFYNTEAGKKLIEKGPVAMVEALNAYKIWRQGIAQDLDANVQKALQKKFGEAQQQPAASEGTPASGAN</sequence>
<feature type="region of interest" description="Disordered" evidence="1">
    <location>
        <begin position="173"/>
        <end position="193"/>
    </location>
</feature>
<evidence type="ECO:0000313" key="5">
    <source>
        <dbReference type="Proteomes" id="UP000188912"/>
    </source>
</evidence>
<organism evidence="4 5">
    <name type="scientific">Candidatus Tokpelaia hoelldobleri</name>
    <dbReference type="NCBI Taxonomy" id="1902579"/>
    <lineage>
        <taxon>Bacteria</taxon>
        <taxon>Pseudomonadati</taxon>
        <taxon>Pseudomonadota</taxon>
        <taxon>Alphaproteobacteria</taxon>
        <taxon>Hyphomicrobiales</taxon>
        <taxon>Candidatus Tokpelaia</taxon>
    </lineage>
</organism>
<dbReference type="STRING" id="1902579.BHV28_11010"/>
<accession>A0A1U9JVA5</accession>
<dbReference type="Proteomes" id="UP000188912">
    <property type="component" value="Chromosome"/>
</dbReference>
<evidence type="ECO:0000313" key="4">
    <source>
        <dbReference type="EMBL" id="AQS41789.1"/>
    </source>
</evidence>
<dbReference type="KEGG" id="thd:BHV28_11010"/>
<feature type="chain" id="PRO_5013138042" description="DUF2059 domain-containing protein" evidence="2">
    <location>
        <begin position="30"/>
        <end position="193"/>
    </location>
</feature>